<dbReference type="EMBL" id="CH408036">
    <property type="protein sequence ID" value="EAQ83164.1"/>
    <property type="molecule type" value="Genomic_DNA"/>
</dbReference>
<keyword evidence="4" id="KW-0255">Endonuclease</keyword>
<comment type="catalytic activity">
    <reaction evidence="8">
        <text>[RNA] containing guanosine + H2O = an [RNA fragment]-3'-guanosine-3'-phosphate + a 5'-hydroxy-ribonucleotide-3'-[RNA fragment].</text>
        <dbReference type="EC" id="4.6.1.24"/>
    </reaction>
</comment>
<keyword evidence="7" id="KW-0456">Lyase</keyword>
<dbReference type="Proteomes" id="UP000001056">
    <property type="component" value="Unassembled WGS sequence"/>
</dbReference>
<evidence type="ECO:0000256" key="9">
    <source>
        <dbReference type="SAM" id="MobiDB-lite"/>
    </source>
</evidence>
<protein>
    <recommendedName>
        <fullName evidence="2">ribonuclease T1</fullName>
        <ecNumber evidence="2">4.6.1.24</ecNumber>
    </recommendedName>
</protein>
<keyword evidence="6" id="KW-1015">Disulfide bond</keyword>
<evidence type="ECO:0000256" key="1">
    <source>
        <dbReference type="ARBA" id="ARBA00009006"/>
    </source>
</evidence>
<dbReference type="OMA" id="NHERFFN"/>
<dbReference type="OrthoDB" id="5425539at2759"/>
<dbReference type="PANTHER" id="PTHR42104">
    <property type="entry name" value="EXTRACELLULAR GUANYL-SPECIFIC RIBONUCLEASE RNTA (AFU_ORTHOLOGUE AFUA_4G03230)"/>
    <property type="match status" value="1"/>
</dbReference>
<dbReference type="InterPro" id="IPR000026">
    <property type="entry name" value="N1-like"/>
</dbReference>
<comment type="similarity">
    <text evidence="1">Belongs to the ribonuclease N1/T1 family.</text>
</comment>
<dbReference type="PANTHER" id="PTHR42104:SF1">
    <property type="entry name" value="EXTRACELLULAR GUANYL-SPECIFIC RIBONUCLEASE RNTA (AFU_ORTHOLOGUE AFUA_4G03230)"/>
    <property type="match status" value="1"/>
</dbReference>
<evidence type="ECO:0000256" key="7">
    <source>
        <dbReference type="ARBA" id="ARBA00023239"/>
    </source>
</evidence>
<evidence type="ECO:0000256" key="6">
    <source>
        <dbReference type="ARBA" id="ARBA00023157"/>
    </source>
</evidence>
<feature type="region of interest" description="Disordered" evidence="9">
    <location>
        <begin position="1"/>
        <end position="21"/>
    </location>
</feature>
<feature type="compositionally biased region" description="Low complexity" evidence="9">
    <location>
        <begin position="155"/>
        <end position="169"/>
    </location>
</feature>
<dbReference type="GO" id="GO:0003723">
    <property type="term" value="F:RNA binding"/>
    <property type="evidence" value="ECO:0007669"/>
    <property type="project" value="InterPro"/>
</dbReference>
<gene>
    <name evidence="10" type="ORF">CHGG_10982</name>
</gene>
<dbReference type="Pfam" id="PF00545">
    <property type="entry name" value="Ribonuclease"/>
    <property type="match status" value="1"/>
</dbReference>
<dbReference type="InterPro" id="IPR016191">
    <property type="entry name" value="Ribonuclease/ribotoxin"/>
</dbReference>
<feature type="region of interest" description="Disordered" evidence="9">
    <location>
        <begin position="139"/>
        <end position="184"/>
    </location>
</feature>
<evidence type="ECO:0000313" key="11">
    <source>
        <dbReference type="Proteomes" id="UP000001056"/>
    </source>
</evidence>
<dbReference type="InParanoid" id="Q2GM22"/>
<evidence type="ECO:0000256" key="5">
    <source>
        <dbReference type="ARBA" id="ARBA00022801"/>
    </source>
</evidence>
<organism evidence="10 11">
    <name type="scientific">Chaetomium globosum (strain ATCC 6205 / CBS 148.51 / DSM 1962 / NBRC 6347 / NRRL 1970)</name>
    <name type="common">Soil fungus</name>
    <dbReference type="NCBI Taxonomy" id="306901"/>
    <lineage>
        <taxon>Eukaryota</taxon>
        <taxon>Fungi</taxon>
        <taxon>Dikarya</taxon>
        <taxon>Ascomycota</taxon>
        <taxon>Pezizomycotina</taxon>
        <taxon>Sordariomycetes</taxon>
        <taxon>Sordariomycetidae</taxon>
        <taxon>Sordariales</taxon>
        <taxon>Chaetomiaceae</taxon>
        <taxon>Chaetomium</taxon>
    </lineage>
</organism>
<keyword evidence="3" id="KW-0540">Nuclease</keyword>
<keyword evidence="11" id="KW-1185">Reference proteome</keyword>
<sequence>MPRLATGGCEPSNRAKGTSDITSVTCGKTTYTRDQIEDAVFEGCRLHAAGEQLGNSRYPHRFNNREGLTFSTSGPYQEFPILSNGNVYSGKNKHTTLTPTPGSPGADRVVFNPDYQGSCVYAGAMTHTGAPTRNGFVECEEETGGSDSGSGSGSGTTSSVSPSRTTISGTVSGAAPTATGTGEPEDNAAAVKGVMGMGVQGVVVGLVGGLLWL</sequence>
<dbReference type="EC" id="4.6.1.24" evidence="2"/>
<name>Q2GM22_CHAGB</name>
<keyword evidence="5" id="KW-0378">Hydrolase</keyword>
<dbReference type="RefSeq" id="XP_001226249.1">
    <property type="nucleotide sequence ID" value="XM_001226248.1"/>
</dbReference>
<dbReference type="HOGENOM" id="CLU_111658_0_0_1"/>
<evidence type="ECO:0000256" key="3">
    <source>
        <dbReference type="ARBA" id="ARBA00022722"/>
    </source>
</evidence>
<dbReference type="SUPFAM" id="SSF53933">
    <property type="entry name" value="Microbial ribonucleases"/>
    <property type="match status" value="1"/>
</dbReference>
<evidence type="ECO:0000256" key="8">
    <source>
        <dbReference type="ARBA" id="ARBA00034015"/>
    </source>
</evidence>
<evidence type="ECO:0000256" key="2">
    <source>
        <dbReference type="ARBA" id="ARBA00012549"/>
    </source>
</evidence>
<proteinExistence type="inferred from homology"/>
<dbReference type="GeneID" id="4397286"/>
<dbReference type="GO" id="GO:0046589">
    <property type="term" value="F:ribonuclease T1 activity"/>
    <property type="evidence" value="ECO:0007669"/>
    <property type="project" value="UniProtKB-EC"/>
</dbReference>
<dbReference type="VEuPathDB" id="FungiDB:CHGG_10982"/>
<dbReference type="Gene3D" id="3.10.450.30">
    <property type="entry name" value="Microbial ribonucleases"/>
    <property type="match status" value="1"/>
</dbReference>
<dbReference type="GO" id="GO:0016787">
    <property type="term" value="F:hydrolase activity"/>
    <property type="evidence" value="ECO:0007669"/>
    <property type="project" value="UniProtKB-KW"/>
</dbReference>
<reference evidence="11" key="1">
    <citation type="journal article" date="2015" name="Genome Announc.">
        <title>Draft genome sequence of the cellulolytic fungus Chaetomium globosum.</title>
        <authorList>
            <person name="Cuomo C.A."/>
            <person name="Untereiner W.A."/>
            <person name="Ma L.-J."/>
            <person name="Grabherr M."/>
            <person name="Birren B.W."/>
        </authorList>
    </citation>
    <scope>NUCLEOTIDE SEQUENCE [LARGE SCALE GENOMIC DNA]</scope>
    <source>
        <strain evidence="11">ATCC 6205 / CBS 148.51 / DSM 1962 / NBRC 6347 / NRRL 1970</strain>
    </source>
</reference>
<evidence type="ECO:0000256" key="4">
    <source>
        <dbReference type="ARBA" id="ARBA00022759"/>
    </source>
</evidence>
<evidence type="ECO:0000313" key="10">
    <source>
        <dbReference type="EMBL" id="EAQ83164.1"/>
    </source>
</evidence>
<dbReference type="eggNOG" id="ENOG502SA4T">
    <property type="taxonomic scope" value="Eukaryota"/>
</dbReference>
<dbReference type="AlphaFoldDB" id="Q2GM22"/>
<accession>Q2GM22</accession>